<evidence type="ECO:0000313" key="1">
    <source>
        <dbReference type="EMBL" id="MBV2358740.1"/>
    </source>
</evidence>
<comment type="caution">
    <text evidence="1">The sequence shown here is derived from an EMBL/GenBank/DDBJ whole genome shotgun (WGS) entry which is preliminary data.</text>
</comment>
<dbReference type="InterPro" id="IPR012550">
    <property type="entry name" value="DUF1706"/>
</dbReference>
<accession>A0ABS6N5C5</accession>
<proteinExistence type="predicted"/>
<reference evidence="1" key="1">
    <citation type="submission" date="2021-06" db="EMBL/GenBank/DDBJ databases">
        <title>Thalassococcus sp. CAU 1522 isolated from sea sand, Republic of Korea.</title>
        <authorList>
            <person name="Kim W."/>
        </authorList>
    </citation>
    <scope>NUCLEOTIDE SEQUENCE</scope>
    <source>
        <strain evidence="1">CAU 1522</strain>
    </source>
</reference>
<dbReference type="PANTHER" id="PTHR40658:SF4">
    <property type="entry name" value="HYPOTHETICAL CYTOSOLIC PROTEIN"/>
    <property type="match status" value="1"/>
</dbReference>
<dbReference type="PANTHER" id="PTHR40658">
    <property type="match status" value="1"/>
</dbReference>
<dbReference type="Pfam" id="PF08020">
    <property type="entry name" value="DUF1706"/>
    <property type="match status" value="1"/>
</dbReference>
<protein>
    <submittedName>
        <fullName evidence="1">ClbS/DfsB family four-helix bundle protein</fullName>
    </submittedName>
</protein>
<dbReference type="Proteomes" id="UP001166293">
    <property type="component" value="Unassembled WGS sequence"/>
</dbReference>
<gene>
    <name evidence="1" type="ORF">KUH32_03060</name>
</gene>
<organism evidence="1 2">
    <name type="scientific">Thalassococcus arenae</name>
    <dbReference type="NCBI Taxonomy" id="2851652"/>
    <lineage>
        <taxon>Bacteria</taxon>
        <taxon>Pseudomonadati</taxon>
        <taxon>Pseudomonadota</taxon>
        <taxon>Alphaproteobacteria</taxon>
        <taxon>Rhodobacterales</taxon>
        <taxon>Roseobacteraceae</taxon>
        <taxon>Thalassococcus</taxon>
    </lineage>
</organism>
<keyword evidence="2" id="KW-1185">Reference proteome</keyword>
<name>A0ABS6N5C5_9RHOB</name>
<evidence type="ECO:0000313" key="2">
    <source>
        <dbReference type="Proteomes" id="UP001166293"/>
    </source>
</evidence>
<dbReference type="EMBL" id="JAHRWL010000001">
    <property type="protein sequence ID" value="MBV2358740.1"/>
    <property type="molecule type" value="Genomic_DNA"/>
</dbReference>
<sequence length="170" mass="18557">MPAATTKKDLSAITASEFAKFERVLDSVPEALRLKPDPGADDTTLKDIAGHRAHWIALFLDWYARGQAGEPVEMPAPGYKWNELRRFNADLRAAQAGLDWDAARTLLRDNHARLMDFIAARDDAALYGAPMPGGGNAWTPGRWAEAAGASHYRSAAKYIRARLKAAKAPG</sequence>
<dbReference type="RefSeq" id="WP_217776591.1">
    <property type="nucleotide sequence ID" value="NZ_JAHRWL010000001.1"/>
</dbReference>